<dbReference type="InterPro" id="IPR040177">
    <property type="entry name" value="SLC30A9"/>
</dbReference>
<sequence>MSASGGTKAIVAALGANLAIAVAKFVAFAFSGSSSMLAEGVHSVADSGNQALLLLGGKKAQRAASEEHPFGYGRERYIYGFLVSIVLFTIGGVFALYEGYEKIREPHEIEHWYWPVGVLVFAIIAEGFSFRTAIKESNELRGKQSWGQFIRTAKAPELPVVLLEDFGALVGLVLALGGVGLALATGDGVWDGIGTLCIGALLVLIALVLASETKSLLLGEAAGPEQVAKIRAAAVDGETVTRVIHMRTLHLGPEELLVAAKIAVQHDDTAVEIAEAIDAAEARIREAVPIARVIYLEPDVYREEAAAAGADPSATPGGPARH</sequence>
<dbReference type="Pfam" id="PF01545">
    <property type="entry name" value="Cation_efflux"/>
    <property type="match status" value="1"/>
</dbReference>
<evidence type="ECO:0000259" key="7">
    <source>
        <dbReference type="Pfam" id="PF01545"/>
    </source>
</evidence>
<feature type="transmembrane region" description="Helical" evidence="6">
    <location>
        <begin position="112"/>
        <end position="134"/>
    </location>
</feature>
<comment type="subcellular location">
    <subcellularLocation>
        <location evidence="1">Membrane</location>
        <topology evidence="1">Multi-pass membrane protein</topology>
    </subcellularLocation>
</comment>
<reference evidence="9" key="1">
    <citation type="journal article" date="2019" name="Int. J. Syst. Evol. Microbiol.">
        <title>The Global Catalogue of Microorganisms (GCM) 10K type strain sequencing project: providing services to taxonomists for standard genome sequencing and annotation.</title>
        <authorList>
            <consortium name="The Broad Institute Genomics Platform"/>
            <consortium name="The Broad Institute Genome Sequencing Center for Infectious Disease"/>
            <person name="Wu L."/>
            <person name="Ma J."/>
        </authorList>
    </citation>
    <scope>NUCLEOTIDE SEQUENCE [LARGE SCALE GENOMIC DNA]</scope>
    <source>
        <strain evidence="9">JCM 4586</strain>
    </source>
</reference>
<evidence type="ECO:0000256" key="5">
    <source>
        <dbReference type="ARBA" id="ARBA00023136"/>
    </source>
</evidence>
<dbReference type="InterPro" id="IPR027469">
    <property type="entry name" value="Cation_efflux_TMD_sf"/>
</dbReference>
<keyword evidence="5 6" id="KW-0472">Membrane</keyword>
<accession>A0ABQ2YB50</accession>
<dbReference type="NCBIfam" id="TIGR01297">
    <property type="entry name" value="CDF"/>
    <property type="match status" value="1"/>
</dbReference>
<dbReference type="RefSeq" id="WP_190021529.1">
    <property type="nucleotide sequence ID" value="NZ_BMUT01000004.1"/>
</dbReference>
<evidence type="ECO:0000256" key="4">
    <source>
        <dbReference type="ARBA" id="ARBA00022989"/>
    </source>
</evidence>
<proteinExistence type="predicted"/>
<dbReference type="InterPro" id="IPR036837">
    <property type="entry name" value="Cation_efflux_CTD_sf"/>
</dbReference>
<keyword evidence="3 6" id="KW-0812">Transmembrane</keyword>
<evidence type="ECO:0000256" key="1">
    <source>
        <dbReference type="ARBA" id="ARBA00004141"/>
    </source>
</evidence>
<evidence type="ECO:0000256" key="6">
    <source>
        <dbReference type="SAM" id="Phobius"/>
    </source>
</evidence>
<feature type="transmembrane region" description="Helical" evidence="6">
    <location>
        <begin position="77"/>
        <end position="97"/>
    </location>
</feature>
<keyword evidence="2" id="KW-0813">Transport</keyword>
<comment type="caution">
    <text evidence="8">The sequence shown here is derived from an EMBL/GenBank/DDBJ whole genome shotgun (WGS) entry which is preliminary data.</text>
</comment>
<evidence type="ECO:0000313" key="8">
    <source>
        <dbReference type="EMBL" id="GGX76670.1"/>
    </source>
</evidence>
<evidence type="ECO:0000256" key="2">
    <source>
        <dbReference type="ARBA" id="ARBA00022448"/>
    </source>
</evidence>
<dbReference type="PANTHER" id="PTHR13414:SF9">
    <property type="entry name" value="PROTON-COUPLED ZINC ANTIPORTER SLC30A9, MITOCHONDRIAL"/>
    <property type="match status" value="1"/>
</dbReference>
<dbReference type="PANTHER" id="PTHR13414">
    <property type="entry name" value="HUEL-CATION TRANSPORTER"/>
    <property type="match status" value="1"/>
</dbReference>
<evidence type="ECO:0000256" key="3">
    <source>
        <dbReference type="ARBA" id="ARBA00022692"/>
    </source>
</evidence>
<dbReference type="Proteomes" id="UP000659223">
    <property type="component" value="Unassembled WGS sequence"/>
</dbReference>
<feature type="transmembrane region" description="Helical" evidence="6">
    <location>
        <begin position="6"/>
        <end position="30"/>
    </location>
</feature>
<dbReference type="SUPFAM" id="SSF161111">
    <property type="entry name" value="Cation efflux protein transmembrane domain-like"/>
    <property type="match status" value="1"/>
</dbReference>
<dbReference type="InterPro" id="IPR058533">
    <property type="entry name" value="Cation_efflux_TM"/>
</dbReference>
<dbReference type="EMBL" id="BMUT01000004">
    <property type="protein sequence ID" value="GGX76670.1"/>
    <property type="molecule type" value="Genomic_DNA"/>
</dbReference>
<dbReference type="Gene3D" id="1.20.1510.10">
    <property type="entry name" value="Cation efflux protein transmembrane domain"/>
    <property type="match status" value="1"/>
</dbReference>
<keyword evidence="4 6" id="KW-1133">Transmembrane helix</keyword>
<feature type="domain" description="Cation efflux protein transmembrane" evidence="7">
    <location>
        <begin position="11"/>
        <end position="218"/>
    </location>
</feature>
<protein>
    <submittedName>
        <fullName evidence="8">Transporter</fullName>
    </submittedName>
</protein>
<gene>
    <name evidence="8" type="ORF">GCM10010324_22540</name>
</gene>
<feature type="transmembrane region" description="Helical" evidence="6">
    <location>
        <begin position="189"/>
        <end position="210"/>
    </location>
</feature>
<dbReference type="SUPFAM" id="SSF160240">
    <property type="entry name" value="Cation efflux protein cytoplasmic domain-like"/>
    <property type="match status" value="1"/>
</dbReference>
<organism evidence="8 9">
    <name type="scientific">Streptomyces hiroshimensis</name>
    <dbReference type="NCBI Taxonomy" id="66424"/>
    <lineage>
        <taxon>Bacteria</taxon>
        <taxon>Bacillati</taxon>
        <taxon>Actinomycetota</taxon>
        <taxon>Actinomycetes</taxon>
        <taxon>Kitasatosporales</taxon>
        <taxon>Streptomycetaceae</taxon>
        <taxon>Streptomyces</taxon>
    </lineage>
</organism>
<dbReference type="InterPro" id="IPR002524">
    <property type="entry name" value="Cation_efflux"/>
</dbReference>
<keyword evidence="9" id="KW-1185">Reference proteome</keyword>
<evidence type="ECO:0000313" key="9">
    <source>
        <dbReference type="Proteomes" id="UP000659223"/>
    </source>
</evidence>
<name>A0ABQ2YB50_9ACTN</name>
<feature type="transmembrane region" description="Helical" evidence="6">
    <location>
        <begin position="160"/>
        <end position="183"/>
    </location>
</feature>